<evidence type="ECO:0000256" key="1">
    <source>
        <dbReference type="ARBA" id="ARBA00004173"/>
    </source>
</evidence>
<feature type="domain" description="TLDc" evidence="5">
    <location>
        <begin position="156"/>
        <end position="319"/>
    </location>
</feature>
<reference evidence="6" key="1">
    <citation type="submission" date="2021-08" db="EMBL/GenBank/DDBJ databases">
        <title>WGS assembly of Ceratopteris richardii.</title>
        <authorList>
            <person name="Marchant D.B."/>
            <person name="Chen G."/>
            <person name="Jenkins J."/>
            <person name="Shu S."/>
            <person name="Leebens-Mack J."/>
            <person name="Grimwood J."/>
            <person name="Schmutz J."/>
            <person name="Soltis P."/>
            <person name="Soltis D."/>
            <person name="Chen Z.-H."/>
        </authorList>
    </citation>
    <scope>NUCLEOTIDE SEQUENCE</scope>
    <source>
        <strain evidence="6">Whitten #5841</strain>
        <tissue evidence="6">Leaf</tissue>
    </source>
</reference>
<dbReference type="EMBL" id="CM035431">
    <property type="protein sequence ID" value="KAH7297250.1"/>
    <property type="molecule type" value="Genomic_DNA"/>
</dbReference>
<dbReference type="AlphaFoldDB" id="A0A8T2RMH7"/>
<organism evidence="6 7">
    <name type="scientific">Ceratopteris richardii</name>
    <name type="common">Triangle waterfern</name>
    <dbReference type="NCBI Taxonomy" id="49495"/>
    <lineage>
        <taxon>Eukaryota</taxon>
        <taxon>Viridiplantae</taxon>
        <taxon>Streptophyta</taxon>
        <taxon>Embryophyta</taxon>
        <taxon>Tracheophyta</taxon>
        <taxon>Polypodiopsida</taxon>
        <taxon>Polypodiidae</taxon>
        <taxon>Polypodiales</taxon>
        <taxon>Pteridineae</taxon>
        <taxon>Pteridaceae</taxon>
        <taxon>Parkerioideae</taxon>
        <taxon>Ceratopteris</taxon>
    </lineage>
</organism>
<proteinExistence type="inferred from homology"/>
<keyword evidence="3" id="KW-0496">Mitochondrion</keyword>
<evidence type="ECO:0000256" key="4">
    <source>
        <dbReference type="ARBA" id="ARBA00040604"/>
    </source>
</evidence>
<name>A0A8T2RMH7_CERRI</name>
<evidence type="ECO:0000259" key="5">
    <source>
        <dbReference type="PROSITE" id="PS51886"/>
    </source>
</evidence>
<dbReference type="PROSITE" id="PS51886">
    <property type="entry name" value="TLDC"/>
    <property type="match status" value="1"/>
</dbReference>
<evidence type="ECO:0000256" key="2">
    <source>
        <dbReference type="ARBA" id="ARBA00009540"/>
    </source>
</evidence>
<dbReference type="Proteomes" id="UP000825935">
    <property type="component" value="Chromosome 26"/>
</dbReference>
<sequence length="325" mass="36434">MSWNGNIVSKVSHFLSDTKLQRDDFRNKMEGYYNYAFVDAVSKLYSGSDGNGQDKSPVKSFFSTMLQSSNEKYKSWRENIKLPEYVSNRDSLSVRSEQSDCHSPNFRHQLERDSQETVSEFPGDEHALIHHEKNSCFSNSASEPSFKLPSTSDDSILLSEDFRAFIHLSLPTIARDRHWILLYSTARHGTSMHTLYQRSSKLPEPYLLVVGDSKGVTFGGLVTATLKPRAQRKYIGTSDTFVFTNLHEEFQLYKATGVNRYYLLCTNDAISFGGGGHFAIHLDETLLTGSSGACDTFGNGCLASSSDFSVTNVEVWGFSHSLMQG</sequence>
<comment type="subcellular location">
    <subcellularLocation>
        <location evidence="1">Mitochondrion</location>
    </subcellularLocation>
</comment>
<dbReference type="InterPro" id="IPR006571">
    <property type="entry name" value="TLDc_dom"/>
</dbReference>
<accession>A0A8T2RMH7</accession>
<dbReference type="SMART" id="SM00584">
    <property type="entry name" value="TLDc"/>
    <property type="match status" value="1"/>
</dbReference>
<gene>
    <name evidence="6" type="ORF">KP509_26G061300</name>
</gene>
<dbReference type="Pfam" id="PF07534">
    <property type="entry name" value="TLD"/>
    <property type="match status" value="1"/>
</dbReference>
<protein>
    <recommendedName>
        <fullName evidence="4">Oxidation resistance protein 1</fullName>
    </recommendedName>
</protein>
<dbReference type="OrthoDB" id="26679at2759"/>
<dbReference type="PANTHER" id="PTHR23354">
    <property type="entry name" value="NUCLEOLAR PROTEIN 7/ESTROGEN RECEPTOR COACTIVATOR-RELATED"/>
    <property type="match status" value="1"/>
</dbReference>
<evidence type="ECO:0000256" key="3">
    <source>
        <dbReference type="ARBA" id="ARBA00023128"/>
    </source>
</evidence>
<dbReference type="PANTHER" id="PTHR23354:SF62">
    <property type="entry name" value="MUSTARD, ISOFORM V"/>
    <property type="match status" value="1"/>
</dbReference>
<evidence type="ECO:0000313" key="6">
    <source>
        <dbReference type="EMBL" id="KAH7297250.1"/>
    </source>
</evidence>
<evidence type="ECO:0000313" key="7">
    <source>
        <dbReference type="Proteomes" id="UP000825935"/>
    </source>
</evidence>
<comment type="similarity">
    <text evidence="2">Belongs to the OXR1 family.</text>
</comment>
<comment type="caution">
    <text evidence="6">The sequence shown here is derived from an EMBL/GenBank/DDBJ whole genome shotgun (WGS) entry which is preliminary data.</text>
</comment>
<keyword evidence="7" id="KW-1185">Reference proteome</keyword>
<dbReference type="GO" id="GO:0005739">
    <property type="term" value="C:mitochondrion"/>
    <property type="evidence" value="ECO:0007669"/>
    <property type="project" value="UniProtKB-SubCell"/>
</dbReference>